<dbReference type="PANTHER" id="PTHR22625">
    <property type="entry name" value="PLEXIN"/>
    <property type="match status" value="1"/>
</dbReference>
<name>A0ABR0ZEP6_HUSHU</name>
<comment type="caution">
    <text evidence="3">The sequence shown here is derived from an EMBL/GenBank/DDBJ whole genome shotgun (WGS) entry which is preliminary data.</text>
</comment>
<keyword evidence="1" id="KW-0732">Signal</keyword>
<gene>
    <name evidence="3" type="ORF">HHUSO_G14735</name>
</gene>
<dbReference type="InterPro" id="IPR008936">
    <property type="entry name" value="Rho_GTPase_activation_prot"/>
</dbReference>
<dbReference type="EMBL" id="JAHFZB010000012">
    <property type="protein sequence ID" value="KAK6483282.1"/>
    <property type="molecule type" value="Genomic_DNA"/>
</dbReference>
<evidence type="ECO:0000313" key="3">
    <source>
        <dbReference type="EMBL" id="KAK6483282.1"/>
    </source>
</evidence>
<keyword evidence="4" id="KW-1185">Reference proteome</keyword>
<dbReference type="PANTHER" id="PTHR22625:SF32">
    <property type="entry name" value="PLEXIN-A3"/>
    <property type="match status" value="1"/>
</dbReference>
<sequence>MLTNWFTFLLHRFLKECAGEPLFMLYCAIKQQMEKGPIDTITGEARYSLSEDKLIRQLIDYKQLVRDCKLLATPELFRLVCNAGVFKVGSSTPGLCSNRVLNGFIESSLHPDPEAVHDLILPAKPGVE</sequence>
<organism evidence="3 4">
    <name type="scientific">Huso huso</name>
    <name type="common">Beluga</name>
    <name type="synonym">Acipenser huso</name>
    <dbReference type="NCBI Taxonomy" id="61971"/>
    <lineage>
        <taxon>Eukaryota</taxon>
        <taxon>Metazoa</taxon>
        <taxon>Chordata</taxon>
        <taxon>Craniata</taxon>
        <taxon>Vertebrata</taxon>
        <taxon>Euteleostomi</taxon>
        <taxon>Actinopterygii</taxon>
        <taxon>Chondrostei</taxon>
        <taxon>Acipenseriformes</taxon>
        <taxon>Acipenseridae</taxon>
        <taxon>Huso</taxon>
    </lineage>
</organism>
<evidence type="ECO:0000256" key="1">
    <source>
        <dbReference type="SAM" id="SignalP"/>
    </source>
</evidence>
<accession>A0ABR0ZEP6</accession>
<dbReference type="InterPro" id="IPR013548">
    <property type="entry name" value="Plexin_cytoplasmic_RasGAP_dom"/>
</dbReference>
<dbReference type="Gene3D" id="1.10.506.10">
    <property type="entry name" value="GTPase Activation - p120gap, domain 1"/>
    <property type="match status" value="1"/>
</dbReference>
<dbReference type="Proteomes" id="UP001369086">
    <property type="component" value="Unassembled WGS sequence"/>
</dbReference>
<evidence type="ECO:0000259" key="2">
    <source>
        <dbReference type="Pfam" id="PF08337"/>
    </source>
</evidence>
<feature type="chain" id="PRO_5047482087" evidence="1">
    <location>
        <begin position="20"/>
        <end position="128"/>
    </location>
</feature>
<protein>
    <submittedName>
        <fullName evidence="3">Plexin A3</fullName>
    </submittedName>
</protein>
<feature type="domain" description="Plexin cytoplasmic RasGAP" evidence="2">
    <location>
        <begin position="1"/>
        <end position="56"/>
    </location>
</feature>
<dbReference type="InterPro" id="IPR031148">
    <property type="entry name" value="Plexin"/>
</dbReference>
<evidence type="ECO:0000313" key="4">
    <source>
        <dbReference type="Proteomes" id="UP001369086"/>
    </source>
</evidence>
<dbReference type="Pfam" id="PF08337">
    <property type="entry name" value="Plexin_cytopl"/>
    <property type="match status" value="1"/>
</dbReference>
<feature type="signal peptide" evidence="1">
    <location>
        <begin position="1"/>
        <end position="19"/>
    </location>
</feature>
<reference evidence="3 4" key="1">
    <citation type="submission" date="2021-05" db="EMBL/GenBank/DDBJ databases">
        <authorList>
            <person name="Zahm M."/>
            <person name="Klopp C."/>
            <person name="Cabau C."/>
            <person name="Kuhl H."/>
            <person name="Suciu R."/>
            <person name="Ciorpac M."/>
            <person name="Holostenco D."/>
            <person name="Gessner J."/>
            <person name="Wuertz S."/>
            <person name="Hohne C."/>
            <person name="Stock M."/>
            <person name="Gislard M."/>
            <person name="Lluch J."/>
            <person name="Milhes M."/>
            <person name="Lampietro C."/>
            <person name="Lopez Roques C."/>
            <person name="Donnadieu C."/>
            <person name="Du K."/>
            <person name="Schartl M."/>
            <person name="Guiguen Y."/>
        </authorList>
    </citation>
    <scope>NUCLEOTIDE SEQUENCE [LARGE SCALE GENOMIC DNA]</scope>
    <source>
        <strain evidence="3">Hh-F2</strain>
        <tissue evidence="3">Blood</tissue>
    </source>
</reference>
<proteinExistence type="predicted"/>